<sequence>MIVVDNKREQCVIVSAETILSLFLESQLQALLHCRKNKKKGVVKSGEFLIGLNSSALLHVQ</sequence>
<reference evidence="1 2" key="1">
    <citation type="submission" date="2019-01" db="EMBL/GenBank/DDBJ databases">
        <title>Sequencing of cultivated peanut Arachis hypogaea provides insights into genome evolution and oil improvement.</title>
        <authorList>
            <person name="Chen X."/>
        </authorList>
    </citation>
    <scope>NUCLEOTIDE SEQUENCE [LARGE SCALE GENOMIC DNA]</scope>
    <source>
        <strain evidence="2">cv. Fuhuasheng</strain>
        <tissue evidence="1">Leaves</tissue>
    </source>
</reference>
<accession>A0A444WPQ1</accession>
<comment type="caution">
    <text evidence="1">The sequence shown here is derived from an EMBL/GenBank/DDBJ whole genome shotgun (WGS) entry which is preliminary data.</text>
</comment>
<proteinExistence type="predicted"/>
<keyword evidence="2" id="KW-1185">Reference proteome</keyword>
<protein>
    <submittedName>
        <fullName evidence="1">Uncharacterized protein</fullName>
    </submittedName>
</protein>
<dbReference type="EMBL" id="SDMP01000026">
    <property type="protein sequence ID" value="RYQ79411.1"/>
    <property type="molecule type" value="Genomic_DNA"/>
</dbReference>
<evidence type="ECO:0000313" key="1">
    <source>
        <dbReference type="EMBL" id="RYQ79411.1"/>
    </source>
</evidence>
<gene>
    <name evidence="1" type="ORF">Ahy_Scaffold6g108148</name>
</gene>
<dbReference type="Proteomes" id="UP000289738">
    <property type="component" value="Unassembled WGS sequence"/>
</dbReference>
<organism evidence="1 2">
    <name type="scientific">Arachis hypogaea</name>
    <name type="common">Peanut</name>
    <dbReference type="NCBI Taxonomy" id="3818"/>
    <lineage>
        <taxon>Eukaryota</taxon>
        <taxon>Viridiplantae</taxon>
        <taxon>Streptophyta</taxon>
        <taxon>Embryophyta</taxon>
        <taxon>Tracheophyta</taxon>
        <taxon>Spermatophyta</taxon>
        <taxon>Magnoliopsida</taxon>
        <taxon>eudicotyledons</taxon>
        <taxon>Gunneridae</taxon>
        <taxon>Pentapetalae</taxon>
        <taxon>rosids</taxon>
        <taxon>fabids</taxon>
        <taxon>Fabales</taxon>
        <taxon>Fabaceae</taxon>
        <taxon>Papilionoideae</taxon>
        <taxon>50 kb inversion clade</taxon>
        <taxon>dalbergioids sensu lato</taxon>
        <taxon>Dalbergieae</taxon>
        <taxon>Pterocarpus clade</taxon>
        <taxon>Arachis</taxon>
    </lineage>
</organism>
<name>A0A444WPQ1_ARAHY</name>
<dbReference type="AlphaFoldDB" id="A0A444WPQ1"/>
<evidence type="ECO:0000313" key="2">
    <source>
        <dbReference type="Proteomes" id="UP000289738"/>
    </source>
</evidence>